<evidence type="ECO:0000313" key="1">
    <source>
        <dbReference type="EMBL" id="GBM65059.1"/>
    </source>
</evidence>
<protein>
    <submittedName>
        <fullName evidence="1">Uncharacterized protein</fullName>
    </submittedName>
</protein>
<reference evidence="1 2" key="1">
    <citation type="journal article" date="2019" name="Sci. Rep.">
        <title>Orb-weaving spider Araneus ventricosus genome elucidates the spidroin gene catalogue.</title>
        <authorList>
            <person name="Kono N."/>
            <person name="Nakamura H."/>
            <person name="Ohtoshi R."/>
            <person name="Moran D.A.P."/>
            <person name="Shinohara A."/>
            <person name="Yoshida Y."/>
            <person name="Fujiwara M."/>
            <person name="Mori M."/>
            <person name="Tomita M."/>
            <person name="Arakawa K."/>
        </authorList>
    </citation>
    <scope>NUCLEOTIDE SEQUENCE [LARGE SCALE GENOMIC DNA]</scope>
</reference>
<dbReference type="Proteomes" id="UP000499080">
    <property type="component" value="Unassembled WGS sequence"/>
</dbReference>
<dbReference type="AlphaFoldDB" id="A0A4Y2HII0"/>
<keyword evidence="2" id="KW-1185">Reference proteome</keyword>
<dbReference type="EMBL" id="BGPR01001958">
    <property type="protein sequence ID" value="GBM65059.1"/>
    <property type="molecule type" value="Genomic_DNA"/>
</dbReference>
<name>A0A4Y2HII0_ARAVE</name>
<sequence length="82" mass="9750">MLRDKIVQGINYKPLQERSLRETSRKPKTLQEIVSECKYAELSKDQSKAMNVLDQQREVNAVKKEKRRFAEKETPKFRRNAI</sequence>
<evidence type="ECO:0000313" key="2">
    <source>
        <dbReference type="Proteomes" id="UP000499080"/>
    </source>
</evidence>
<dbReference type="OrthoDB" id="8195376at2759"/>
<organism evidence="1 2">
    <name type="scientific">Araneus ventricosus</name>
    <name type="common">Orbweaver spider</name>
    <name type="synonym">Epeira ventricosa</name>
    <dbReference type="NCBI Taxonomy" id="182803"/>
    <lineage>
        <taxon>Eukaryota</taxon>
        <taxon>Metazoa</taxon>
        <taxon>Ecdysozoa</taxon>
        <taxon>Arthropoda</taxon>
        <taxon>Chelicerata</taxon>
        <taxon>Arachnida</taxon>
        <taxon>Araneae</taxon>
        <taxon>Araneomorphae</taxon>
        <taxon>Entelegynae</taxon>
        <taxon>Araneoidea</taxon>
        <taxon>Araneidae</taxon>
        <taxon>Araneus</taxon>
    </lineage>
</organism>
<comment type="caution">
    <text evidence="1">The sequence shown here is derived from an EMBL/GenBank/DDBJ whole genome shotgun (WGS) entry which is preliminary data.</text>
</comment>
<accession>A0A4Y2HII0</accession>
<gene>
    <name evidence="1" type="ORF">AVEN_86712_1</name>
</gene>
<proteinExistence type="predicted"/>